<dbReference type="EMBL" id="CAAALY010066780">
    <property type="protein sequence ID" value="VEL24267.1"/>
    <property type="molecule type" value="Genomic_DNA"/>
</dbReference>
<accession>A0A3S5ASS8</accession>
<dbReference type="Proteomes" id="UP000784294">
    <property type="component" value="Unassembled WGS sequence"/>
</dbReference>
<organism evidence="1 2">
    <name type="scientific">Protopolystoma xenopodis</name>
    <dbReference type="NCBI Taxonomy" id="117903"/>
    <lineage>
        <taxon>Eukaryota</taxon>
        <taxon>Metazoa</taxon>
        <taxon>Spiralia</taxon>
        <taxon>Lophotrochozoa</taxon>
        <taxon>Platyhelminthes</taxon>
        <taxon>Monogenea</taxon>
        <taxon>Polyopisthocotylea</taxon>
        <taxon>Polystomatidea</taxon>
        <taxon>Polystomatidae</taxon>
        <taxon>Protopolystoma</taxon>
    </lineage>
</organism>
<keyword evidence="2" id="KW-1185">Reference proteome</keyword>
<proteinExistence type="predicted"/>
<sequence length="131" mass="14189">MAICLAAVSDLLRDASVRGSSLRLRQTGMMSLGELLVCAVSFLAVQATQFRRTCQPLPVVEVLQAFLFQNGNIIEITLVDVIAAVSDVIATYFPFSLGDGFTPSVVFLRHCNQLRCPDSSFHFGGRASAFS</sequence>
<evidence type="ECO:0000313" key="1">
    <source>
        <dbReference type="EMBL" id="VEL24267.1"/>
    </source>
</evidence>
<dbReference type="AlphaFoldDB" id="A0A3S5ASS8"/>
<reference evidence="1" key="1">
    <citation type="submission" date="2018-11" db="EMBL/GenBank/DDBJ databases">
        <authorList>
            <consortium name="Pathogen Informatics"/>
        </authorList>
    </citation>
    <scope>NUCLEOTIDE SEQUENCE</scope>
</reference>
<name>A0A3S5ASS8_9PLAT</name>
<gene>
    <name evidence="1" type="ORF">PXEA_LOCUS17707</name>
</gene>
<protein>
    <submittedName>
        <fullName evidence="1">Uncharacterized protein</fullName>
    </submittedName>
</protein>
<evidence type="ECO:0000313" key="2">
    <source>
        <dbReference type="Proteomes" id="UP000784294"/>
    </source>
</evidence>
<comment type="caution">
    <text evidence="1">The sequence shown here is derived from an EMBL/GenBank/DDBJ whole genome shotgun (WGS) entry which is preliminary data.</text>
</comment>